<dbReference type="InterPro" id="IPR030678">
    <property type="entry name" value="Peptide/Ni-bd"/>
</dbReference>
<gene>
    <name evidence="3" type="ordered locus">Veis_2065</name>
</gene>
<feature type="transmembrane region" description="Helical" evidence="1">
    <location>
        <begin position="61"/>
        <end position="82"/>
    </location>
</feature>
<keyword evidence="1" id="KW-0472">Membrane</keyword>
<dbReference type="eggNOG" id="COG0747">
    <property type="taxonomic scope" value="Bacteria"/>
</dbReference>
<keyword evidence="1" id="KW-1133">Transmembrane helix</keyword>
<dbReference type="KEGG" id="vei:Veis_2065"/>
<dbReference type="InterPro" id="IPR039424">
    <property type="entry name" value="SBP_5"/>
</dbReference>
<dbReference type="PANTHER" id="PTHR30290">
    <property type="entry name" value="PERIPLASMIC BINDING COMPONENT OF ABC TRANSPORTER"/>
    <property type="match status" value="1"/>
</dbReference>
<keyword evidence="1" id="KW-0812">Transmembrane</keyword>
<dbReference type="PIRSF" id="PIRSF002741">
    <property type="entry name" value="MppA"/>
    <property type="match status" value="1"/>
</dbReference>
<protein>
    <submittedName>
        <fullName evidence="3">Extracellular solute-binding protein, family 5</fullName>
    </submittedName>
</protein>
<accession>A1WJK8</accession>
<dbReference type="STRING" id="391735.Veis_2065"/>
<dbReference type="GO" id="GO:0043190">
    <property type="term" value="C:ATP-binding cassette (ABC) transporter complex"/>
    <property type="evidence" value="ECO:0007669"/>
    <property type="project" value="InterPro"/>
</dbReference>
<organism evidence="3 4">
    <name type="scientific">Verminephrobacter eiseniae (strain EF01-2)</name>
    <dbReference type="NCBI Taxonomy" id="391735"/>
    <lineage>
        <taxon>Bacteria</taxon>
        <taxon>Pseudomonadati</taxon>
        <taxon>Pseudomonadota</taxon>
        <taxon>Betaproteobacteria</taxon>
        <taxon>Burkholderiales</taxon>
        <taxon>Comamonadaceae</taxon>
        <taxon>Verminephrobacter</taxon>
    </lineage>
</organism>
<dbReference type="Gene3D" id="3.10.105.10">
    <property type="entry name" value="Dipeptide-binding Protein, Domain 3"/>
    <property type="match status" value="1"/>
</dbReference>
<dbReference type="Gene3D" id="3.40.190.10">
    <property type="entry name" value="Periplasmic binding protein-like II"/>
    <property type="match status" value="1"/>
</dbReference>
<dbReference type="GO" id="GO:0030288">
    <property type="term" value="C:outer membrane-bounded periplasmic space"/>
    <property type="evidence" value="ECO:0007669"/>
    <property type="project" value="UniProtKB-ARBA"/>
</dbReference>
<dbReference type="Pfam" id="PF00496">
    <property type="entry name" value="SBP_bac_5"/>
    <property type="match status" value="1"/>
</dbReference>
<dbReference type="Gene3D" id="3.90.76.10">
    <property type="entry name" value="Dipeptide-binding Protein, Domain 1"/>
    <property type="match status" value="1"/>
</dbReference>
<sequence>MAARRAEGHSLWLAHIMLGAVCPVVPRSPASRIPFLSRFSSSHTPEFHVQHAAPASSLKQPLAACAALAALAALALAAPAALAQEKTLRIAMTAADIPRTLGQPDQGFEGNRFTGIPIYDSLTQWDLSQADAPSVLIPGLATSWAVDAKDKTRWVFTLRPGVKFHDGSAFDADAVVWNVQKVLDKNAPQFDASQVGVTTSRIPTLRSARKIDDLTVELGTSEPDAFLPINLTNLFMASPAQWRKKFDAAAGATPADKAKAAWTAFAADPAGTGPFKVTRFVARERLELAASKTYWDARRVPKIGKVVLLPMPEANARTAALLGGQVDWIEAPAPDASAQITQRGFKIYANAQPHVWPWQLSFIAGSPWLDKRVRQAANLCIDRSGMKQLLGGMMAEPKGTVSPGHPWFGKPGFDIRYDPKAGQALMEQAGHSAAKPLKVKVQISASGSGQMQPLPMNEFAQQSLKQCFFDVQFDVIEWNTLSTNWRKGAKDASANGASAVNVSFSAMDPFFAMARFVSTKAFPPLSNNWGYYGNAEVDQLVADARTSFDDKARDAALARLHTHIVDDAPFVWIAHDVGPRALSPKIKNVVQPRSWFIDIATMTMD</sequence>
<dbReference type="HOGENOM" id="CLU_017028_7_4_4"/>
<evidence type="ECO:0000313" key="3">
    <source>
        <dbReference type="EMBL" id="ABM57815.1"/>
    </source>
</evidence>
<dbReference type="InterPro" id="IPR000914">
    <property type="entry name" value="SBP_5_dom"/>
</dbReference>
<proteinExistence type="predicted"/>
<feature type="domain" description="Solute-binding protein family 5" evidence="2">
    <location>
        <begin position="136"/>
        <end position="501"/>
    </location>
</feature>
<dbReference type="GO" id="GO:0015833">
    <property type="term" value="P:peptide transport"/>
    <property type="evidence" value="ECO:0007669"/>
    <property type="project" value="TreeGrafter"/>
</dbReference>
<dbReference type="Proteomes" id="UP000000374">
    <property type="component" value="Chromosome"/>
</dbReference>
<evidence type="ECO:0000259" key="2">
    <source>
        <dbReference type="Pfam" id="PF00496"/>
    </source>
</evidence>
<dbReference type="AlphaFoldDB" id="A1WJK8"/>
<name>A1WJK8_VEREI</name>
<reference evidence="4" key="1">
    <citation type="submission" date="2006-12" db="EMBL/GenBank/DDBJ databases">
        <title>Complete sequence of chromosome 1 of Verminephrobacter eiseniae EF01-2.</title>
        <authorList>
            <person name="Copeland A."/>
            <person name="Lucas S."/>
            <person name="Lapidus A."/>
            <person name="Barry K."/>
            <person name="Detter J.C."/>
            <person name="Glavina del Rio T."/>
            <person name="Dalin E."/>
            <person name="Tice H."/>
            <person name="Pitluck S."/>
            <person name="Chertkov O."/>
            <person name="Brettin T."/>
            <person name="Bruce D."/>
            <person name="Han C."/>
            <person name="Tapia R."/>
            <person name="Gilna P."/>
            <person name="Schmutz J."/>
            <person name="Larimer F."/>
            <person name="Land M."/>
            <person name="Hauser L."/>
            <person name="Kyrpides N."/>
            <person name="Kim E."/>
            <person name="Stahl D."/>
            <person name="Richardson P."/>
        </authorList>
    </citation>
    <scope>NUCLEOTIDE SEQUENCE [LARGE SCALE GENOMIC DNA]</scope>
    <source>
        <strain evidence="4">EF01-2</strain>
    </source>
</reference>
<evidence type="ECO:0000313" key="4">
    <source>
        <dbReference type="Proteomes" id="UP000000374"/>
    </source>
</evidence>
<dbReference type="CDD" id="cd08495">
    <property type="entry name" value="PBP2_NikA_DppA_OppA_like_8"/>
    <property type="match status" value="1"/>
</dbReference>
<keyword evidence="4" id="KW-1185">Reference proteome</keyword>
<dbReference type="SUPFAM" id="SSF53850">
    <property type="entry name" value="Periplasmic binding protein-like II"/>
    <property type="match status" value="1"/>
</dbReference>
<dbReference type="PANTHER" id="PTHR30290:SF83">
    <property type="entry name" value="ABC TRANSPORTER SUBSTRATE-BINDING PROTEIN"/>
    <property type="match status" value="1"/>
</dbReference>
<dbReference type="EMBL" id="CP000542">
    <property type="protein sequence ID" value="ABM57815.1"/>
    <property type="molecule type" value="Genomic_DNA"/>
</dbReference>
<dbReference type="GO" id="GO:1904680">
    <property type="term" value="F:peptide transmembrane transporter activity"/>
    <property type="evidence" value="ECO:0007669"/>
    <property type="project" value="TreeGrafter"/>
</dbReference>
<evidence type="ECO:0000256" key="1">
    <source>
        <dbReference type="SAM" id="Phobius"/>
    </source>
</evidence>